<dbReference type="EMBL" id="JACEMT010000053">
    <property type="protein sequence ID" value="MBA4503342.1"/>
    <property type="molecule type" value="Genomic_DNA"/>
</dbReference>
<dbReference type="Proteomes" id="UP000538931">
    <property type="component" value="Unassembled WGS sequence"/>
</dbReference>
<proteinExistence type="predicted"/>
<dbReference type="InterPro" id="IPR016161">
    <property type="entry name" value="Ald_DH/histidinol_DH"/>
</dbReference>
<keyword evidence="1" id="KW-0560">Oxidoreductase</keyword>
<protein>
    <submittedName>
        <fullName evidence="2">Delta 1-pyrroline-5-carboxylate dehydrogenase</fullName>
    </submittedName>
</protein>
<dbReference type="SUPFAM" id="SSF53720">
    <property type="entry name" value="ALDH-like"/>
    <property type="match status" value="1"/>
</dbReference>
<name>A0A7W1X009_9GAMM</name>
<dbReference type="GO" id="GO:0016491">
    <property type="term" value="F:oxidoreductase activity"/>
    <property type="evidence" value="ECO:0007669"/>
    <property type="project" value="UniProtKB-KW"/>
</dbReference>
<dbReference type="RefSeq" id="WP_181741042.1">
    <property type="nucleotide sequence ID" value="NZ_JACEMT010000053.1"/>
</dbReference>
<dbReference type="AlphaFoldDB" id="A0A7W1X009"/>
<keyword evidence="3" id="KW-1185">Reference proteome</keyword>
<organism evidence="2 3">
    <name type="scientific">Marinobacterium marinum</name>
    <dbReference type="NCBI Taxonomy" id="2756129"/>
    <lineage>
        <taxon>Bacteria</taxon>
        <taxon>Pseudomonadati</taxon>
        <taxon>Pseudomonadota</taxon>
        <taxon>Gammaproteobacteria</taxon>
        <taxon>Oceanospirillales</taxon>
        <taxon>Oceanospirillaceae</taxon>
        <taxon>Marinobacterium</taxon>
    </lineage>
</organism>
<evidence type="ECO:0000313" key="2">
    <source>
        <dbReference type="EMBL" id="MBA4503342.1"/>
    </source>
</evidence>
<reference evidence="2 3" key="1">
    <citation type="submission" date="2020-07" db="EMBL/GenBank/DDBJ databases">
        <title>Bacterium isolated from marien macroalgae.</title>
        <authorList>
            <person name="Zhu K."/>
            <person name="Lu D."/>
            <person name="Du Z."/>
        </authorList>
    </citation>
    <scope>NUCLEOTIDE SEQUENCE [LARGE SCALE GENOMIC DNA]</scope>
    <source>
        <strain evidence="2 3">3-1745</strain>
    </source>
</reference>
<gene>
    <name evidence="2" type="ORF">H1S06_13365</name>
</gene>
<sequence>MQHFDTQAIAIWEAWNRRGFADRCQHLASALEHLPAHAEAALTERLASQVLNDAGPLGKVLEMPGPTGESNELYLTGRGLALVSGTDSSSETLLACQLLATLACGNTVVLRWPGQEAWTTALASALHQAGVPRAMLVVDNETPAAELLAEEALRLVVTSCTPAQEIELNRRLAEQDSVLVQLVAETDLQHCPLLTSPDFLLRLVTEKTRTINTTAVGGNATLLELGSRTV</sequence>
<evidence type="ECO:0000256" key="1">
    <source>
        <dbReference type="ARBA" id="ARBA00023002"/>
    </source>
</evidence>
<dbReference type="InterPro" id="IPR016162">
    <property type="entry name" value="Ald_DH_N"/>
</dbReference>
<evidence type="ECO:0000313" key="3">
    <source>
        <dbReference type="Proteomes" id="UP000538931"/>
    </source>
</evidence>
<dbReference type="Gene3D" id="3.40.605.10">
    <property type="entry name" value="Aldehyde Dehydrogenase, Chain A, domain 1"/>
    <property type="match status" value="1"/>
</dbReference>
<accession>A0A7W1X009</accession>
<comment type="caution">
    <text evidence="2">The sequence shown here is derived from an EMBL/GenBank/DDBJ whole genome shotgun (WGS) entry which is preliminary data.</text>
</comment>